<evidence type="ECO:0000256" key="3">
    <source>
        <dbReference type="ARBA" id="ARBA00023125"/>
    </source>
</evidence>
<evidence type="ECO:0000313" key="5">
    <source>
        <dbReference type="EMBL" id="ENV15436.1"/>
    </source>
</evidence>
<evidence type="ECO:0000256" key="2">
    <source>
        <dbReference type="ARBA" id="ARBA00022747"/>
    </source>
</evidence>
<dbReference type="SUPFAM" id="SSF116734">
    <property type="entry name" value="DNA methylase specificity domain"/>
    <property type="match status" value="2"/>
</dbReference>
<keyword evidence="2" id="KW-0680">Restriction system</keyword>
<dbReference type="Gene3D" id="3.90.220.20">
    <property type="entry name" value="DNA methylase specificity domains"/>
    <property type="match status" value="2"/>
</dbReference>
<dbReference type="GO" id="GO:0003677">
    <property type="term" value="F:DNA binding"/>
    <property type="evidence" value="ECO:0007669"/>
    <property type="project" value="UniProtKB-KW"/>
</dbReference>
<name>N8WTY0_ACIGI</name>
<evidence type="ECO:0000259" key="4">
    <source>
        <dbReference type="Pfam" id="PF01420"/>
    </source>
</evidence>
<accession>N8WTY0</accession>
<dbReference type="RefSeq" id="WP_004823216.1">
    <property type="nucleotide sequence ID" value="NZ_KB849456.1"/>
</dbReference>
<dbReference type="InterPro" id="IPR051212">
    <property type="entry name" value="Type-I_RE_S_subunit"/>
</dbReference>
<proteinExistence type="inferred from homology"/>
<dbReference type="PANTHER" id="PTHR43140:SF1">
    <property type="entry name" value="TYPE I RESTRICTION ENZYME ECOKI SPECIFICITY SUBUNIT"/>
    <property type="match status" value="1"/>
</dbReference>
<dbReference type="Pfam" id="PF01420">
    <property type="entry name" value="Methylase_S"/>
    <property type="match status" value="1"/>
</dbReference>
<gene>
    <name evidence="5" type="ORF">F964_04161</name>
</gene>
<comment type="caution">
    <text evidence="5">The sequence shown here is derived from an EMBL/GenBank/DDBJ whole genome shotgun (WGS) entry which is preliminary data.</text>
</comment>
<dbReference type="Gene3D" id="1.10.287.1120">
    <property type="entry name" value="Bipartite methylase S protein"/>
    <property type="match status" value="1"/>
</dbReference>
<feature type="domain" description="Type I restriction modification DNA specificity" evidence="4">
    <location>
        <begin position="24"/>
        <end position="195"/>
    </location>
</feature>
<dbReference type="InterPro" id="IPR000055">
    <property type="entry name" value="Restrct_endonuc_typeI_TRD"/>
</dbReference>
<dbReference type="Proteomes" id="UP000013148">
    <property type="component" value="Unassembled WGS sequence"/>
</dbReference>
<evidence type="ECO:0000313" key="6">
    <source>
        <dbReference type="Proteomes" id="UP000013148"/>
    </source>
</evidence>
<organism evidence="5 6">
    <name type="scientific">Acinetobacter guillouiae NIPH 991</name>
    <dbReference type="NCBI Taxonomy" id="1217656"/>
    <lineage>
        <taxon>Bacteria</taxon>
        <taxon>Pseudomonadati</taxon>
        <taxon>Pseudomonadota</taxon>
        <taxon>Gammaproteobacteria</taxon>
        <taxon>Moraxellales</taxon>
        <taxon>Moraxellaceae</taxon>
        <taxon>Acinetobacter</taxon>
    </lineage>
</organism>
<keyword evidence="6" id="KW-1185">Reference proteome</keyword>
<dbReference type="AlphaFoldDB" id="N8WTY0"/>
<keyword evidence="3" id="KW-0238">DNA-binding</keyword>
<dbReference type="HOGENOM" id="CLU_021095_1_0_6"/>
<dbReference type="GO" id="GO:0009307">
    <property type="term" value="P:DNA restriction-modification system"/>
    <property type="evidence" value="ECO:0007669"/>
    <property type="project" value="UniProtKB-KW"/>
</dbReference>
<evidence type="ECO:0000256" key="1">
    <source>
        <dbReference type="ARBA" id="ARBA00010923"/>
    </source>
</evidence>
<comment type="similarity">
    <text evidence="1">Belongs to the type-I restriction system S methylase family.</text>
</comment>
<protein>
    <recommendedName>
        <fullName evidence="4">Type I restriction modification DNA specificity domain-containing protein</fullName>
    </recommendedName>
</protein>
<dbReference type="EMBL" id="APPJ01000014">
    <property type="protein sequence ID" value="ENV15436.1"/>
    <property type="molecule type" value="Genomic_DNA"/>
</dbReference>
<reference evidence="5 6" key="1">
    <citation type="submission" date="2013-02" db="EMBL/GenBank/DDBJ databases">
        <title>The Genome Sequence of Acinetobacter guillouiae NIPH 991.</title>
        <authorList>
            <consortium name="The Broad Institute Genome Sequencing Platform"/>
            <consortium name="The Broad Institute Genome Sequencing Center for Infectious Disease"/>
            <person name="Cerqueira G."/>
            <person name="Feldgarden M."/>
            <person name="Courvalin P."/>
            <person name="Perichon B."/>
            <person name="Grillot-Courvalin C."/>
            <person name="Clermont D."/>
            <person name="Rocha E."/>
            <person name="Yoon E.-J."/>
            <person name="Nemec A."/>
            <person name="Walker B."/>
            <person name="Young S.K."/>
            <person name="Zeng Q."/>
            <person name="Gargeya S."/>
            <person name="Fitzgerald M."/>
            <person name="Haas B."/>
            <person name="Abouelleil A."/>
            <person name="Alvarado L."/>
            <person name="Arachchi H.M."/>
            <person name="Berlin A.M."/>
            <person name="Chapman S.B."/>
            <person name="Dewar J."/>
            <person name="Goldberg J."/>
            <person name="Griggs A."/>
            <person name="Gujja S."/>
            <person name="Hansen M."/>
            <person name="Howarth C."/>
            <person name="Imamovic A."/>
            <person name="Larimer J."/>
            <person name="McCowan C."/>
            <person name="Murphy C."/>
            <person name="Neiman D."/>
            <person name="Pearson M."/>
            <person name="Priest M."/>
            <person name="Roberts A."/>
            <person name="Saif S."/>
            <person name="Shea T."/>
            <person name="Sisk P."/>
            <person name="Sykes S."/>
            <person name="Wortman J."/>
            <person name="Nusbaum C."/>
            <person name="Birren B."/>
        </authorList>
    </citation>
    <scope>NUCLEOTIDE SEQUENCE [LARGE SCALE GENOMIC DNA]</scope>
    <source>
        <strain evidence="5 6">NIPH 991</strain>
    </source>
</reference>
<dbReference type="PATRIC" id="fig|1217656.3.peg.4101"/>
<dbReference type="InterPro" id="IPR044946">
    <property type="entry name" value="Restrct_endonuc_typeI_TRD_sf"/>
</dbReference>
<dbReference type="eggNOG" id="COG0732">
    <property type="taxonomic scope" value="Bacteria"/>
</dbReference>
<dbReference type="PANTHER" id="PTHR43140">
    <property type="entry name" value="TYPE-1 RESTRICTION ENZYME ECOKI SPECIFICITY PROTEIN"/>
    <property type="match status" value="1"/>
</dbReference>
<sequence length="433" mass="49196">MNIAKAERYVAYKDSHLAWMGEIPKHWKFVRVKDLISKITSGVTPRGGAESYEAVGIPFLRSQNIHNDGLHLDKVSFISERTHQEMLNSQVKPGDIVFNITGASIARTCIVPKAIKTANISQHIALLRLRKLNETKFISYYLQSQLVKDYVYLTQNGASKEAFNHGQMKCIPVSLPIRPEQTSIAAYLDTKTSQIDRKIDLLSQKAAQYGKLKQSLINETVTRGLDKSVPMKDSRVDWIGVVPEHWEIQRIGTAFEERSEKVNDTDYPPLSVSMAGIVPQMDSVAKTDNNDNRKRVAVGDYVINSRSDRRGASGISIYDGSVSMISIVLAPKRDFFGKYLHHLFRSYSFIEEFYRVGRGIVDDLWTTRYSVMKSIEFSYPPYDEQEKIADYLDEKITKIDHIVTTINTQIDQLKELRKALINDVVTGKIKVIN</sequence>